<evidence type="ECO:0000313" key="2">
    <source>
        <dbReference type="EMBL" id="EFW05033.1"/>
    </source>
</evidence>
<dbReference type="GeneID" id="78231216"/>
<dbReference type="Proteomes" id="UP000003157">
    <property type="component" value="Unassembled WGS sequence"/>
</dbReference>
<feature type="transmembrane region" description="Helical" evidence="1">
    <location>
        <begin position="116"/>
        <end position="139"/>
    </location>
</feature>
<dbReference type="EMBL" id="ADKX01000030">
    <property type="protein sequence ID" value="EFW05033.1"/>
    <property type="molecule type" value="Genomic_DNA"/>
</dbReference>
<dbReference type="AlphaFoldDB" id="E7GA25"/>
<dbReference type="STRING" id="100884.GCA_000269565_03458"/>
<organism evidence="2 3">
    <name type="scientific">Coprobacillus cateniformis</name>
    <dbReference type="NCBI Taxonomy" id="100884"/>
    <lineage>
        <taxon>Bacteria</taxon>
        <taxon>Bacillati</taxon>
        <taxon>Bacillota</taxon>
        <taxon>Erysipelotrichia</taxon>
        <taxon>Erysipelotrichales</taxon>
        <taxon>Coprobacillaceae</taxon>
        <taxon>Coprobacillus</taxon>
    </lineage>
</organism>
<reference evidence="2 3" key="1">
    <citation type="submission" date="2010-12" db="EMBL/GenBank/DDBJ databases">
        <title>The Genome Sequence of Coprobacillus sp. strain 29_1.</title>
        <authorList>
            <consortium name="The Broad Institute Genome Sequencing Platform"/>
            <person name="Earl A."/>
            <person name="Ward D."/>
            <person name="Feldgarden M."/>
            <person name="Gevers D."/>
            <person name="Daigneault M."/>
            <person name="Sibley C.D."/>
            <person name="White A."/>
            <person name="Strauss J."/>
            <person name="Allen-Vercoe E."/>
            <person name="Young S.K."/>
            <person name="Zeng Q."/>
            <person name="Gargeya S."/>
            <person name="Fitzgerald M."/>
            <person name="Haas B."/>
            <person name="Abouelleil A."/>
            <person name="Alvarado L."/>
            <person name="Arachchi H.M."/>
            <person name="Berlin A."/>
            <person name="Brown A."/>
            <person name="Chapman S.B."/>
            <person name="Chen Z."/>
            <person name="Dunbar C."/>
            <person name="Freedman E."/>
            <person name="Gearin G."/>
            <person name="Gellesch M."/>
            <person name="Goldberg J."/>
            <person name="Griggs A."/>
            <person name="Gujja S."/>
            <person name="Heilman E."/>
            <person name="Heiman D."/>
            <person name="Howarth C."/>
            <person name="Larson L."/>
            <person name="Lui A."/>
            <person name="MacDonald P.J.P."/>
            <person name="Mehta T."/>
            <person name="Montmayeur A."/>
            <person name="Murphy C."/>
            <person name="Neiman D."/>
            <person name="Pearson M."/>
            <person name="Priest M."/>
            <person name="Roberts A."/>
            <person name="Saif S."/>
            <person name="Shea T."/>
            <person name="Shenoy N."/>
            <person name="Sisk P."/>
            <person name="Stolte C."/>
            <person name="Sykes S."/>
            <person name="White J."/>
            <person name="Yandava C."/>
            <person name="Nusbaum C."/>
            <person name="Birren B."/>
        </authorList>
    </citation>
    <scope>NUCLEOTIDE SEQUENCE [LARGE SCALE GENOMIC DNA]</scope>
    <source>
        <strain evidence="2 3">29_1</strain>
    </source>
</reference>
<dbReference type="HOGENOM" id="CLU_1178589_0_0_9"/>
<proteinExistence type="predicted"/>
<dbReference type="RefSeq" id="WP_008788723.1">
    <property type="nucleotide sequence ID" value="NZ_AKCB01000003.1"/>
</dbReference>
<dbReference type="eggNOG" id="ENOG502ZAWB">
    <property type="taxonomic scope" value="Bacteria"/>
</dbReference>
<protein>
    <submittedName>
        <fullName evidence="2">Uncharacterized protein</fullName>
    </submittedName>
</protein>
<keyword evidence="1" id="KW-0812">Transmembrane</keyword>
<feature type="transmembrane region" description="Helical" evidence="1">
    <location>
        <begin position="90"/>
        <end position="110"/>
    </location>
</feature>
<evidence type="ECO:0000313" key="3">
    <source>
        <dbReference type="Proteomes" id="UP000003157"/>
    </source>
</evidence>
<name>E7GA25_9FIRM</name>
<gene>
    <name evidence="2" type="ORF">HMPREF9488_01615</name>
</gene>
<sequence>MNRIRVLTSGTLFLFSLYCLFFNHTLPFSLSIEIYMIAFIYFAFFPIKDMLSFANLSLYKGRQFEKNYIPNPELQQQEFIKMKRRYDYRAISVFLFWILFMAVPGSLYLLGYIEKIWIFVFFALSNFSVFFAIFGWCPFNSIFIRPDCCMECRIYNWDSFFQYSFLIFIPNVMTVTLFILGVLSLIEWEVTYAKYPERFYKMSNAHLICEHCDLDACRQHKKKMFHKTLKAEYDQDKKRRDN</sequence>
<feature type="transmembrane region" description="Helical" evidence="1">
    <location>
        <begin position="12"/>
        <end position="32"/>
    </location>
</feature>
<keyword evidence="1" id="KW-1133">Transmembrane helix</keyword>
<evidence type="ECO:0000256" key="1">
    <source>
        <dbReference type="SAM" id="Phobius"/>
    </source>
</evidence>
<dbReference type="OrthoDB" id="1650312at2"/>
<keyword evidence="1" id="KW-0472">Membrane</keyword>
<accession>E7GA25</accession>
<keyword evidence="3" id="KW-1185">Reference proteome</keyword>
<comment type="caution">
    <text evidence="2">The sequence shown here is derived from an EMBL/GenBank/DDBJ whole genome shotgun (WGS) entry which is preliminary data.</text>
</comment>
<feature type="transmembrane region" description="Helical" evidence="1">
    <location>
        <begin position="38"/>
        <end position="59"/>
    </location>
</feature>
<feature type="transmembrane region" description="Helical" evidence="1">
    <location>
        <begin position="160"/>
        <end position="186"/>
    </location>
</feature>